<feature type="domain" description="HTH marR-type" evidence="4">
    <location>
        <begin position="1"/>
        <end position="139"/>
    </location>
</feature>
<dbReference type="SUPFAM" id="SSF46785">
    <property type="entry name" value="Winged helix' DNA-binding domain"/>
    <property type="match status" value="1"/>
</dbReference>
<dbReference type="InterPro" id="IPR000835">
    <property type="entry name" value="HTH_MarR-typ"/>
</dbReference>
<gene>
    <name evidence="5" type="ORF">SAMN04515666_10781</name>
</gene>
<proteinExistence type="predicted"/>
<evidence type="ECO:0000256" key="2">
    <source>
        <dbReference type="ARBA" id="ARBA00023125"/>
    </source>
</evidence>
<dbReference type="AlphaFoldDB" id="A0A1H7VFL2"/>
<dbReference type="GO" id="GO:0006950">
    <property type="term" value="P:response to stress"/>
    <property type="evidence" value="ECO:0007669"/>
    <property type="project" value="TreeGrafter"/>
</dbReference>
<keyword evidence="1" id="KW-0805">Transcription regulation</keyword>
<dbReference type="PANTHER" id="PTHR33164">
    <property type="entry name" value="TRANSCRIPTIONAL REGULATOR, MARR FAMILY"/>
    <property type="match status" value="1"/>
</dbReference>
<evidence type="ECO:0000313" key="6">
    <source>
        <dbReference type="Proteomes" id="UP000199664"/>
    </source>
</evidence>
<organism evidence="5 6">
    <name type="scientific">Bosea lupini</name>
    <dbReference type="NCBI Taxonomy" id="1036779"/>
    <lineage>
        <taxon>Bacteria</taxon>
        <taxon>Pseudomonadati</taxon>
        <taxon>Pseudomonadota</taxon>
        <taxon>Alphaproteobacteria</taxon>
        <taxon>Hyphomicrobiales</taxon>
        <taxon>Boseaceae</taxon>
        <taxon>Bosea</taxon>
    </lineage>
</organism>
<dbReference type="InterPro" id="IPR023187">
    <property type="entry name" value="Tscrpt_reg_MarR-type_CS"/>
</dbReference>
<evidence type="ECO:0000313" key="5">
    <source>
        <dbReference type="EMBL" id="SEM08023.1"/>
    </source>
</evidence>
<evidence type="ECO:0000259" key="4">
    <source>
        <dbReference type="PROSITE" id="PS50995"/>
    </source>
</evidence>
<keyword evidence="6" id="KW-1185">Reference proteome</keyword>
<evidence type="ECO:0000256" key="3">
    <source>
        <dbReference type="ARBA" id="ARBA00023163"/>
    </source>
</evidence>
<sequence>MAMDDIYHMPGHLIRRAQQIAVSLFLEECAPVDLTPVQFAALVTVRDNPGIDATRLSALVAFDRSTLGNVLERMEAKELIQRSGSKDDKRIKVLHLSPKGERILEEAGPLAQRAQERILAPLAPEDREIFMRMLGQLVELNNEASRVPLRLDAVRSSDAA</sequence>
<dbReference type="Gene3D" id="1.10.10.10">
    <property type="entry name" value="Winged helix-like DNA-binding domain superfamily/Winged helix DNA-binding domain"/>
    <property type="match status" value="1"/>
</dbReference>
<dbReference type="GO" id="GO:0003700">
    <property type="term" value="F:DNA-binding transcription factor activity"/>
    <property type="evidence" value="ECO:0007669"/>
    <property type="project" value="InterPro"/>
</dbReference>
<keyword evidence="3" id="KW-0804">Transcription</keyword>
<dbReference type="Pfam" id="PF01047">
    <property type="entry name" value="MarR"/>
    <property type="match status" value="1"/>
</dbReference>
<dbReference type="Proteomes" id="UP000199664">
    <property type="component" value="Unassembled WGS sequence"/>
</dbReference>
<accession>A0A1H7VFL2</accession>
<keyword evidence="2 5" id="KW-0238">DNA-binding</keyword>
<dbReference type="PRINTS" id="PR00598">
    <property type="entry name" value="HTHMARR"/>
</dbReference>
<reference evidence="6" key="1">
    <citation type="submission" date="2016-10" db="EMBL/GenBank/DDBJ databases">
        <authorList>
            <person name="Varghese N."/>
            <person name="Submissions S."/>
        </authorList>
    </citation>
    <scope>NUCLEOTIDE SEQUENCE [LARGE SCALE GENOMIC DNA]</scope>
    <source>
        <strain evidence="6">LMG 26383,CCUG 61248,R- 45681</strain>
    </source>
</reference>
<dbReference type="OrthoDB" id="7349109at2"/>
<dbReference type="PANTHER" id="PTHR33164:SF95">
    <property type="entry name" value="TRANSCRIPTIONAL REGULATOR"/>
    <property type="match status" value="1"/>
</dbReference>
<dbReference type="InterPro" id="IPR036388">
    <property type="entry name" value="WH-like_DNA-bd_sf"/>
</dbReference>
<dbReference type="GO" id="GO:0003677">
    <property type="term" value="F:DNA binding"/>
    <property type="evidence" value="ECO:0007669"/>
    <property type="project" value="UniProtKB-KW"/>
</dbReference>
<dbReference type="SMART" id="SM00347">
    <property type="entry name" value="HTH_MARR"/>
    <property type="match status" value="1"/>
</dbReference>
<dbReference type="EMBL" id="FOAN01000007">
    <property type="protein sequence ID" value="SEM08023.1"/>
    <property type="molecule type" value="Genomic_DNA"/>
</dbReference>
<name>A0A1H7VFL2_9HYPH</name>
<dbReference type="PROSITE" id="PS01117">
    <property type="entry name" value="HTH_MARR_1"/>
    <property type="match status" value="1"/>
</dbReference>
<evidence type="ECO:0000256" key="1">
    <source>
        <dbReference type="ARBA" id="ARBA00023015"/>
    </source>
</evidence>
<protein>
    <submittedName>
        <fullName evidence="5">DNA-binding transcriptional regulator, MarR family</fullName>
    </submittedName>
</protein>
<dbReference type="InterPro" id="IPR036390">
    <property type="entry name" value="WH_DNA-bd_sf"/>
</dbReference>
<dbReference type="PROSITE" id="PS50995">
    <property type="entry name" value="HTH_MARR_2"/>
    <property type="match status" value="1"/>
</dbReference>
<dbReference type="InterPro" id="IPR039422">
    <property type="entry name" value="MarR/SlyA-like"/>
</dbReference>